<name>A0ABV4R9X7_9ACTN</name>
<dbReference type="Proteomes" id="UP001569904">
    <property type="component" value="Unassembled WGS sequence"/>
</dbReference>
<sequence>MSEATFAATTSAATPRPATSPAGGEAAVRLGLESRAGSET</sequence>
<reference evidence="2 3" key="1">
    <citation type="submission" date="2023-11" db="EMBL/GenBank/DDBJ databases">
        <title>Actinomadura monticuli sp. nov., isolated from volcanic ash.</title>
        <authorList>
            <person name="Lee S.D."/>
            <person name="Yang H."/>
            <person name="Kim I.S."/>
        </authorList>
    </citation>
    <scope>NUCLEOTIDE SEQUENCE [LARGE SCALE GENOMIC DNA]</scope>
    <source>
        <strain evidence="2 3">DSM 45346</strain>
    </source>
</reference>
<proteinExistence type="predicted"/>
<accession>A0ABV4R9X7</accession>
<comment type="caution">
    <text evidence="2">The sequence shown here is derived from an EMBL/GenBank/DDBJ whole genome shotgun (WGS) entry which is preliminary data.</text>
</comment>
<dbReference type="RefSeq" id="WP_371945136.1">
    <property type="nucleotide sequence ID" value="NZ_JAXCEH010000028.1"/>
</dbReference>
<evidence type="ECO:0000256" key="1">
    <source>
        <dbReference type="SAM" id="MobiDB-lite"/>
    </source>
</evidence>
<evidence type="ECO:0000313" key="3">
    <source>
        <dbReference type="Proteomes" id="UP001569904"/>
    </source>
</evidence>
<feature type="compositionally biased region" description="Low complexity" evidence="1">
    <location>
        <begin position="1"/>
        <end position="22"/>
    </location>
</feature>
<feature type="region of interest" description="Disordered" evidence="1">
    <location>
        <begin position="1"/>
        <end position="26"/>
    </location>
</feature>
<evidence type="ECO:0000313" key="2">
    <source>
        <dbReference type="EMBL" id="MFA1558207.1"/>
    </source>
</evidence>
<gene>
    <name evidence="2" type="ORF">SM436_31355</name>
</gene>
<dbReference type="EMBL" id="JAXCEH010000028">
    <property type="protein sequence ID" value="MFA1558207.1"/>
    <property type="molecule type" value="Genomic_DNA"/>
</dbReference>
<protein>
    <submittedName>
        <fullName evidence="2">Uncharacterized protein</fullName>
    </submittedName>
</protein>
<keyword evidence="3" id="KW-1185">Reference proteome</keyword>
<organism evidence="2 3">
    <name type="scientific">Actinomadura chokoriensis</name>
    <dbReference type="NCBI Taxonomy" id="454156"/>
    <lineage>
        <taxon>Bacteria</taxon>
        <taxon>Bacillati</taxon>
        <taxon>Actinomycetota</taxon>
        <taxon>Actinomycetes</taxon>
        <taxon>Streptosporangiales</taxon>
        <taxon>Thermomonosporaceae</taxon>
        <taxon>Actinomadura</taxon>
    </lineage>
</organism>